<dbReference type="InterPro" id="IPR037126">
    <property type="entry name" value="PdaC/RsiV-like_sf"/>
</dbReference>
<accession>A0A8J6JKP3</accession>
<dbReference type="InterPro" id="IPR021729">
    <property type="entry name" value="DUF3298"/>
</dbReference>
<evidence type="ECO:0000256" key="2">
    <source>
        <dbReference type="SAM" id="SignalP"/>
    </source>
</evidence>
<name>A0A8J6JKP3_9FIRM</name>
<dbReference type="RefSeq" id="WP_173023501.1">
    <property type="nucleotide sequence ID" value="NZ_JACOPQ010000005.1"/>
</dbReference>
<dbReference type="Pfam" id="PF11738">
    <property type="entry name" value="DUF3298"/>
    <property type="match status" value="1"/>
</dbReference>
<dbReference type="PROSITE" id="PS51257">
    <property type="entry name" value="PROKAR_LIPOPROTEIN"/>
    <property type="match status" value="1"/>
</dbReference>
<dbReference type="Gene3D" id="3.90.640.20">
    <property type="entry name" value="Heat-shock cognate protein, ATPase"/>
    <property type="match status" value="1"/>
</dbReference>
<dbReference type="Proteomes" id="UP000607645">
    <property type="component" value="Unassembled WGS sequence"/>
</dbReference>
<keyword evidence="2" id="KW-0732">Signal</keyword>
<gene>
    <name evidence="5" type="ORF">H8S62_08430</name>
</gene>
<organism evidence="5 6">
    <name type="scientific">Lawsonibacter faecis</name>
    <dbReference type="NCBI Taxonomy" id="2763052"/>
    <lineage>
        <taxon>Bacteria</taxon>
        <taxon>Bacillati</taxon>
        <taxon>Bacillota</taxon>
        <taxon>Clostridia</taxon>
        <taxon>Eubacteriales</taxon>
        <taxon>Oscillospiraceae</taxon>
        <taxon>Lawsonibacter</taxon>
    </lineage>
</organism>
<feature type="domain" description="Deacetylase PdaC" evidence="4">
    <location>
        <begin position="80"/>
        <end position="167"/>
    </location>
</feature>
<feature type="compositionally biased region" description="Pro residues" evidence="1">
    <location>
        <begin position="23"/>
        <end position="35"/>
    </location>
</feature>
<evidence type="ECO:0000313" key="6">
    <source>
        <dbReference type="Proteomes" id="UP000607645"/>
    </source>
</evidence>
<proteinExistence type="predicted"/>
<evidence type="ECO:0000259" key="3">
    <source>
        <dbReference type="Pfam" id="PF11738"/>
    </source>
</evidence>
<evidence type="ECO:0000259" key="4">
    <source>
        <dbReference type="Pfam" id="PF13739"/>
    </source>
</evidence>
<sequence>MKRRMLPLLGALLFLLAACSPKDPAPTVSPTPSVTPAPTVSQTPEPTPTPTQAPAPVWGEQVSECSRYDETEGDVLLVSGKFSLPLIENAGGVAAYEAINNYYLDLSAGLRSDTLANAPQAAEDYTLSKAMDYPFSPYSDEETFEIKRETSRMVSVLRTHYGYTGGVYPTLLYLSDNFDLTTGEKLTFADFFTDPDQAETLIRSTLQTAADHGVDDDEAVRLNALLTSFKRENFYLTDDAMVFFTQPDQDTPHAAGAAEGSVSFTALGGLLVDWN</sequence>
<protein>
    <submittedName>
        <fullName evidence="5">DUF3298 and DUF4163 domain-containing protein</fullName>
    </submittedName>
</protein>
<reference evidence="5" key="1">
    <citation type="submission" date="2020-08" db="EMBL/GenBank/DDBJ databases">
        <title>Genome public.</title>
        <authorList>
            <person name="Liu C."/>
            <person name="Sun Q."/>
        </authorList>
    </citation>
    <scope>NUCLEOTIDE SEQUENCE</scope>
    <source>
        <strain evidence="5">NSJ-52</strain>
    </source>
</reference>
<feature type="chain" id="PRO_5038910772" evidence="2">
    <location>
        <begin position="26"/>
        <end position="275"/>
    </location>
</feature>
<evidence type="ECO:0000256" key="1">
    <source>
        <dbReference type="SAM" id="MobiDB-lite"/>
    </source>
</evidence>
<feature type="signal peptide" evidence="2">
    <location>
        <begin position="1"/>
        <end position="25"/>
    </location>
</feature>
<dbReference type="Gene3D" id="3.30.565.40">
    <property type="entry name" value="Fervidobacterium nodosum Rt17-B1 like"/>
    <property type="match status" value="1"/>
</dbReference>
<dbReference type="EMBL" id="JACOPQ010000005">
    <property type="protein sequence ID" value="MBC5737037.1"/>
    <property type="molecule type" value="Genomic_DNA"/>
</dbReference>
<dbReference type="Pfam" id="PF13739">
    <property type="entry name" value="PdaC"/>
    <property type="match status" value="1"/>
</dbReference>
<evidence type="ECO:0000313" key="5">
    <source>
        <dbReference type="EMBL" id="MBC5737037.1"/>
    </source>
</evidence>
<dbReference type="AlphaFoldDB" id="A0A8J6JKP3"/>
<keyword evidence="6" id="KW-1185">Reference proteome</keyword>
<feature type="domain" description="DUF3298" evidence="3">
    <location>
        <begin position="190"/>
        <end position="262"/>
    </location>
</feature>
<dbReference type="InterPro" id="IPR025303">
    <property type="entry name" value="PdaC"/>
</dbReference>
<comment type="caution">
    <text evidence="5">The sequence shown here is derived from an EMBL/GenBank/DDBJ whole genome shotgun (WGS) entry which is preliminary data.</text>
</comment>
<feature type="region of interest" description="Disordered" evidence="1">
    <location>
        <begin position="23"/>
        <end position="57"/>
    </location>
</feature>